<dbReference type="Proteomes" id="UP000287701">
    <property type="component" value="Chromosome"/>
</dbReference>
<dbReference type="RefSeq" id="WP_128501245.1">
    <property type="nucleotide sequence ID" value="NZ_CP035107.1"/>
</dbReference>
<keyword evidence="1" id="KW-0812">Transmembrane</keyword>
<proteinExistence type="predicted"/>
<evidence type="ECO:0000313" key="2">
    <source>
        <dbReference type="EMBL" id="QAR30770.1"/>
    </source>
</evidence>
<keyword evidence="1" id="KW-1133">Transmembrane helix</keyword>
<keyword evidence="1" id="KW-0472">Membrane</keyword>
<protein>
    <submittedName>
        <fullName evidence="2">Uncharacterized protein</fullName>
    </submittedName>
</protein>
<sequence length="177" mass="21363">MKVKYLVSLFLFFYSYIVFAIGVTDWRQTTPGGNEMNNFNDISLVFKSGNTVDNIFKWYFYKDHIICIIVNSWTDNMEFSYAVIDESTEHVKLFKNEKEWKIYIENSKLKPTVWTRWYRGDWSIFNNIFSILYFLIPAIIFLLFLFRKSNSLLKKIMYIGFLILLLYYILNFFPQSI</sequence>
<feature type="transmembrane region" description="Helical" evidence="1">
    <location>
        <begin position="156"/>
        <end position="173"/>
    </location>
</feature>
<organism evidence="2 3">
    <name type="scientific">Ornithobacterium rhinotracheale</name>
    <dbReference type="NCBI Taxonomy" id="28251"/>
    <lineage>
        <taxon>Bacteria</taxon>
        <taxon>Pseudomonadati</taxon>
        <taxon>Bacteroidota</taxon>
        <taxon>Flavobacteriia</taxon>
        <taxon>Flavobacteriales</taxon>
        <taxon>Weeksellaceae</taxon>
        <taxon>Ornithobacterium</taxon>
    </lineage>
</organism>
<reference evidence="2 3" key="1">
    <citation type="submission" date="2019-01" db="EMBL/GenBank/DDBJ databases">
        <title>Whole Genome of Ornithobacterium rhinotracheale FARPER-174b.</title>
        <authorList>
            <person name="Tataje-Lavanda L.A."/>
            <person name="Montalvan A."/>
            <person name="Montesinos R."/>
            <person name="Zimic M."/>
            <person name="Fernandez-Sanchez M."/>
            <person name="Fernandez-Diaz M."/>
        </authorList>
    </citation>
    <scope>NUCLEOTIDE SEQUENCE [LARGE SCALE GENOMIC DNA]</scope>
    <source>
        <strain evidence="2 3">FARPER-174b</strain>
    </source>
</reference>
<dbReference type="EMBL" id="CP035107">
    <property type="protein sequence ID" value="QAR30770.1"/>
    <property type="molecule type" value="Genomic_DNA"/>
</dbReference>
<dbReference type="OrthoDB" id="763969at2"/>
<evidence type="ECO:0000313" key="3">
    <source>
        <dbReference type="Proteomes" id="UP000287701"/>
    </source>
</evidence>
<name>A0A3R6AUE7_ORNRH</name>
<evidence type="ECO:0000256" key="1">
    <source>
        <dbReference type="SAM" id="Phobius"/>
    </source>
</evidence>
<gene>
    <name evidence="2" type="ORF">EQP59_05170</name>
</gene>
<accession>A0A3R6AUE7</accession>
<dbReference type="AlphaFoldDB" id="A0A3R6AUE7"/>
<feature type="transmembrane region" description="Helical" evidence="1">
    <location>
        <begin position="124"/>
        <end position="144"/>
    </location>
</feature>